<sequence length="413" mass="45323">MSTSGTKFQVISRSDYTEQHIVTAPPLSTPLAPSSVRARPSVLSLIVNTLNCASHPELKIGWWDVHLLPENTPAPFDDVNKYGRIGVWGWATVTESTIDGILPGARLYGFFPVATLPVDLQLRPTGAAGIYRETSPFRAQAMRIYNTYEVHSPHTIGDETSQALDAIAKPTFRLGFLLERYCFNPTQCIHPADPDLAWTPGDADLTDTIVVLASATSKTALGFAYMLARREQEKQPAHVVALTSSTSASFAANTGWYSDIVTYENAEQVALIGTRGRRVVIIEFGGRQESAARAYRSVKEQGSRSVLFLGVGGEVKKDAFKYTPEAVSAMMQQGIVLLNTGSINEMAEATLGEEGETKLNEEFYASWSDFKKNGFPGMNIHWGRGIEEYAKAYEKMCNGEVKADTGLVFKMEE</sequence>
<protein>
    <submittedName>
        <fullName evidence="1">Uncharacterized protein</fullName>
    </submittedName>
</protein>
<evidence type="ECO:0000313" key="1">
    <source>
        <dbReference type="EMBL" id="GAD98713.1"/>
    </source>
</evidence>
<dbReference type="OrthoDB" id="192702at2759"/>
<dbReference type="Pfam" id="PF11017">
    <property type="entry name" value="DUF2855"/>
    <property type="match status" value="1"/>
</dbReference>
<comment type="caution">
    <text evidence="1">The sequence shown here is derived from an EMBL/GenBank/DDBJ whole genome shotgun (WGS) entry which is preliminary data.</text>
</comment>
<proteinExistence type="predicted"/>
<name>V5G2T2_BYSSN</name>
<reference evidence="2" key="1">
    <citation type="journal article" date="2014" name="Genome Announc.">
        <title>Draft genome sequence of the formaldehyde-resistant fungus Byssochlamys spectabilis No. 5 (anamorph Paecilomyces variotii No. 5) (NBRC109023).</title>
        <authorList>
            <person name="Oka T."/>
            <person name="Ekino K."/>
            <person name="Fukuda K."/>
            <person name="Nomura Y."/>
        </authorList>
    </citation>
    <scope>NUCLEOTIDE SEQUENCE [LARGE SCALE GENOMIC DNA]</scope>
    <source>
        <strain evidence="2">No. 5 / NBRC 109023</strain>
    </source>
</reference>
<dbReference type="Proteomes" id="UP000018001">
    <property type="component" value="Unassembled WGS sequence"/>
</dbReference>
<organism evidence="1 2">
    <name type="scientific">Byssochlamys spectabilis (strain No. 5 / NBRC 109023)</name>
    <name type="common">Paecilomyces variotii</name>
    <dbReference type="NCBI Taxonomy" id="1356009"/>
    <lineage>
        <taxon>Eukaryota</taxon>
        <taxon>Fungi</taxon>
        <taxon>Dikarya</taxon>
        <taxon>Ascomycota</taxon>
        <taxon>Pezizomycotina</taxon>
        <taxon>Eurotiomycetes</taxon>
        <taxon>Eurotiomycetidae</taxon>
        <taxon>Eurotiales</taxon>
        <taxon>Thermoascaceae</taxon>
        <taxon>Paecilomyces</taxon>
    </lineage>
</organism>
<dbReference type="EMBL" id="BAUL01000259">
    <property type="protein sequence ID" value="GAD98713.1"/>
    <property type="molecule type" value="Genomic_DNA"/>
</dbReference>
<dbReference type="InParanoid" id="V5G2T2"/>
<accession>V5G2T2</accession>
<evidence type="ECO:0000313" key="2">
    <source>
        <dbReference type="Proteomes" id="UP000018001"/>
    </source>
</evidence>
<dbReference type="eggNOG" id="ENOG502QT8T">
    <property type="taxonomic scope" value="Eukaryota"/>
</dbReference>
<dbReference type="AlphaFoldDB" id="V5G2T2"/>
<dbReference type="HOGENOM" id="CLU_037224_1_0_1"/>
<dbReference type="InterPro" id="IPR021276">
    <property type="entry name" value="DUF2855"/>
</dbReference>
<gene>
    <name evidence="1" type="ORF">PVAR5_7413</name>
</gene>
<keyword evidence="2" id="KW-1185">Reference proteome</keyword>